<dbReference type="InterPro" id="IPR001245">
    <property type="entry name" value="Ser-Thr/Tyr_kinase_cat_dom"/>
</dbReference>
<dbReference type="InterPro" id="IPR051681">
    <property type="entry name" value="Ser/Thr_Kinases-Pseudokinases"/>
</dbReference>
<dbReference type="AlphaFoldDB" id="A0ABD1QRB9"/>
<dbReference type="SUPFAM" id="SSF56112">
    <property type="entry name" value="Protein kinase-like (PK-like)"/>
    <property type="match status" value="1"/>
</dbReference>
<dbReference type="InterPro" id="IPR000719">
    <property type="entry name" value="Prot_kinase_dom"/>
</dbReference>
<accession>A0ABD1QRB9</accession>
<evidence type="ECO:0000313" key="3">
    <source>
        <dbReference type="Proteomes" id="UP001604277"/>
    </source>
</evidence>
<dbReference type="PANTHER" id="PTHR44329:SF260">
    <property type="entry name" value="PROTEIN KINASE DOMAIN-CONTAINING PROTEIN"/>
    <property type="match status" value="1"/>
</dbReference>
<dbReference type="InterPro" id="IPR011009">
    <property type="entry name" value="Kinase-like_dom_sf"/>
</dbReference>
<keyword evidence="3" id="KW-1185">Reference proteome</keyword>
<sequence length="134" mass="15190">MHVLCGFSDEERKECFLVMELMDRDLSSYIKELCGPRKRIPFSLPVAVDLMLQIARGMEYLHSKKIYHGNLNPYNVLIKARNISKYGCLQAKVSGFGLSSSISLMQKAPKSPSGQLPFIWYAPEVLNRAGTIRH</sequence>
<comment type="caution">
    <text evidence="2">The sequence shown here is derived from an EMBL/GenBank/DDBJ whole genome shotgun (WGS) entry which is preliminary data.</text>
</comment>
<keyword evidence="2" id="KW-0418">Kinase</keyword>
<dbReference type="PROSITE" id="PS50011">
    <property type="entry name" value="PROTEIN_KINASE_DOM"/>
    <property type="match status" value="1"/>
</dbReference>
<dbReference type="PANTHER" id="PTHR44329">
    <property type="entry name" value="SERINE/THREONINE-PROTEIN KINASE TNNI3K-RELATED"/>
    <property type="match status" value="1"/>
</dbReference>
<keyword evidence="2" id="KW-0808">Transferase</keyword>
<evidence type="ECO:0000259" key="1">
    <source>
        <dbReference type="PROSITE" id="PS50011"/>
    </source>
</evidence>
<evidence type="ECO:0000313" key="2">
    <source>
        <dbReference type="EMBL" id="KAL2478708.1"/>
    </source>
</evidence>
<organism evidence="2 3">
    <name type="scientific">Forsythia ovata</name>
    <dbReference type="NCBI Taxonomy" id="205694"/>
    <lineage>
        <taxon>Eukaryota</taxon>
        <taxon>Viridiplantae</taxon>
        <taxon>Streptophyta</taxon>
        <taxon>Embryophyta</taxon>
        <taxon>Tracheophyta</taxon>
        <taxon>Spermatophyta</taxon>
        <taxon>Magnoliopsida</taxon>
        <taxon>eudicotyledons</taxon>
        <taxon>Gunneridae</taxon>
        <taxon>Pentapetalae</taxon>
        <taxon>asterids</taxon>
        <taxon>lamiids</taxon>
        <taxon>Lamiales</taxon>
        <taxon>Oleaceae</taxon>
        <taxon>Forsythieae</taxon>
        <taxon>Forsythia</taxon>
    </lineage>
</organism>
<proteinExistence type="predicted"/>
<feature type="domain" description="Protein kinase" evidence="1">
    <location>
        <begin position="1"/>
        <end position="134"/>
    </location>
</feature>
<reference evidence="3" key="1">
    <citation type="submission" date="2024-07" db="EMBL/GenBank/DDBJ databases">
        <title>Two chromosome-level genome assemblies of Korean endemic species Abeliophyllum distichum and Forsythia ovata (Oleaceae).</title>
        <authorList>
            <person name="Jang H."/>
        </authorList>
    </citation>
    <scope>NUCLEOTIDE SEQUENCE [LARGE SCALE GENOMIC DNA]</scope>
</reference>
<dbReference type="Proteomes" id="UP001604277">
    <property type="component" value="Unassembled WGS sequence"/>
</dbReference>
<gene>
    <name evidence="2" type="ORF">Fot_47722</name>
</gene>
<dbReference type="Pfam" id="PF07714">
    <property type="entry name" value="PK_Tyr_Ser-Thr"/>
    <property type="match status" value="1"/>
</dbReference>
<dbReference type="GO" id="GO:0016301">
    <property type="term" value="F:kinase activity"/>
    <property type="evidence" value="ECO:0007669"/>
    <property type="project" value="UniProtKB-KW"/>
</dbReference>
<dbReference type="Gene3D" id="1.10.510.10">
    <property type="entry name" value="Transferase(Phosphotransferase) domain 1"/>
    <property type="match status" value="1"/>
</dbReference>
<name>A0ABD1QRB9_9LAMI</name>
<protein>
    <submittedName>
        <fullName evidence="2">Protein kinase superfamily protein</fullName>
    </submittedName>
</protein>
<dbReference type="EMBL" id="JBFOLJ010000014">
    <property type="protein sequence ID" value="KAL2478708.1"/>
    <property type="molecule type" value="Genomic_DNA"/>
</dbReference>